<comment type="caution">
    <text evidence="1">The sequence shown here is derived from an EMBL/GenBank/DDBJ whole genome shotgun (WGS) entry which is preliminary data.</text>
</comment>
<dbReference type="RefSeq" id="WP_380052215.1">
    <property type="nucleotide sequence ID" value="NZ_JBHSOH010000044.1"/>
</dbReference>
<dbReference type="EMBL" id="JBHSOH010000044">
    <property type="protein sequence ID" value="MFC5850252.1"/>
    <property type="molecule type" value="Genomic_DNA"/>
</dbReference>
<name>A0ABW1DNL9_9DEIO</name>
<dbReference type="Proteomes" id="UP001595979">
    <property type="component" value="Unassembled WGS sequence"/>
</dbReference>
<protein>
    <submittedName>
        <fullName evidence="1">Uncharacterized protein</fullName>
    </submittedName>
</protein>
<evidence type="ECO:0000313" key="1">
    <source>
        <dbReference type="EMBL" id="MFC5850252.1"/>
    </source>
</evidence>
<accession>A0ABW1DNL9</accession>
<proteinExistence type="predicted"/>
<sequence length="112" mass="12509">MCRTLTTLGALGPTRRVSRCGCGAYHVVWQHLHLSLHPDELAELCRLFAAPLLTGERRDVGLWHLHLQVGAARLWYGPMCVSLTLGEYQGLRDLLNGVQARPVLPRPLYALN</sequence>
<gene>
    <name evidence="1" type="ORF">ACFPQ6_18330</name>
</gene>
<evidence type="ECO:0000313" key="2">
    <source>
        <dbReference type="Proteomes" id="UP001595979"/>
    </source>
</evidence>
<reference evidence="2" key="1">
    <citation type="journal article" date="2019" name="Int. J. Syst. Evol. Microbiol.">
        <title>The Global Catalogue of Microorganisms (GCM) 10K type strain sequencing project: providing services to taxonomists for standard genome sequencing and annotation.</title>
        <authorList>
            <consortium name="The Broad Institute Genomics Platform"/>
            <consortium name="The Broad Institute Genome Sequencing Center for Infectious Disease"/>
            <person name="Wu L."/>
            <person name="Ma J."/>
        </authorList>
    </citation>
    <scope>NUCLEOTIDE SEQUENCE [LARGE SCALE GENOMIC DNA]</scope>
    <source>
        <strain evidence="2">CGMCC 1.15053</strain>
    </source>
</reference>
<keyword evidence="2" id="KW-1185">Reference proteome</keyword>
<organism evidence="1 2">
    <name type="scientific">Deinococcus petrolearius</name>
    <dbReference type="NCBI Taxonomy" id="1751295"/>
    <lineage>
        <taxon>Bacteria</taxon>
        <taxon>Thermotogati</taxon>
        <taxon>Deinococcota</taxon>
        <taxon>Deinococci</taxon>
        <taxon>Deinococcales</taxon>
        <taxon>Deinococcaceae</taxon>
        <taxon>Deinococcus</taxon>
    </lineage>
</organism>